<feature type="transmembrane region" description="Helical" evidence="1">
    <location>
        <begin position="49"/>
        <end position="68"/>
    </location>
</feature>
<keyword evidence="2" id="KW-0496">Mitochondrion</keyword>
<evidence type="ECO:0000313" key="2">
    <source>
        <dbReference type="EMBL" id="BAG24146.1"/>
    </source>
</evidence>
<reference evidence="2" key="1">
    <citation type="submission" date="2007-04" db="EMBL/GenBank/DDBJ databases">
        <title>Mitochondrial gene order and molecular phylogenetic analyses indicate that the Leptotrombidium mite is a paraphyletic.</title>
        <authorList>
            <person name="Mitani H."/>
            <person name="Yuasa S."/>
            <person name="Lerdthusnee K."/>
            <person name="Takahashi M."/>
            <person name="Fukunaga M."/>
        </authorList>
    </citation>
    <scope>NUCLEOTIDE SEQUENCE</scope>
    <source>
        <strain evidence="2">TLIW-1</strain>
    </source>
</reference>
<evidence type="ECO:0000256" key="1">
    <source>
        <dbReference type="SAM" id="Phobius"/>
    </source>
</evidence>
<name>B3IUJ2_9ACAR</name>
<sequence>MVFEFVFLSGSLVIMFFKSHYLLVLLSLELVMISIFFGLCLISFTFESFIFLFIMLVLEGAFGLSILINNSRSLGGDFFSKANI</sequence>
<dbReference type="AlphaFoldDB" id="B3IUJ2"/>
<keyword evidence="1" id="KW-1133">Transmembrane helix</keyword>
<dbReference type="Gene3D" id="1.10.287.3510">
    <property type="match status" value="1"/>
</dbReference>
<keyword evidence="1" id="KW-0472">Membrane</keyword>
<organism evidence="2">
    <name type="scientific">Leptotrombidium imphalum</name>
    <dbReference type="NCBI Taxonomy" id="436345"/>
    <lineage>
        <taxon>Eukaryota</taxon>
        <taxon>Metazoa</taxon>
        <taxon>Ecdysozoa</taxon>
        <taxon>Arthropoda</taxon>
        <taxon>Chelicerata</taxon>
        <taxon>Arachnida</taxon>
        <taxon>Acari</taxon>
        <taxon>Acariformes</taxon>
        <taxon>Trombidiformes</taxon>
        <taxon>Prostigmata</taxon>
        <taxon>Anystina</taxon>
        <taxon>Parasitengona</taxon>
        <taxon>Trombiculoidea</taxon>
        <taxon>Trombiculidae</taxon>
        <taxon>Leptotrombidium</taxon>
    </lineage>
</organism>
<keyword evidence="1" id="KW-0812">Transmembrane</keyword>
<protein>
    <submittedName>
        <fullName evidence="2">NADH dehydrogenase subunit 4L</fullName>
    </submittedName>
</protein>
<proteinExistence type="predicted"/>
<accession>B3IUJ2</accession>
<feature type="transmembrane region" description="Helical" evidence="1">
    <location>
        <begin position="20"/>
        <end position="42"/>
    </location>
</feature>
<dbReference type="EMBL" id="AB300491">
    <property type="protein sequence ID" value="BAG24146.1"/>
    <property type="molecule type" value="Genomic_DNA"/>
</dbReference>
<geneLocation type="mitochondrion" evidence="2"/>
<gene>
    <name evidence="2" type="primary">ND4L</name>
</gene>